<dbReference type="EMBL" id="CM042057">
    <property type="protein sequence ID" value="KAI3691969.1"/>
    <property type="molecule type" value="Genomic_DNA"/>
</dbReference>
<comment type="caution">
    <text evidence="1">The sequence shown here is derived from an EMBL/GenBank/DDBJ whole genome shotgun (WGS) entry which is preliminary data.</text>
</comment>
<organism evidence="1 2">
    <name type="scientific">Arctium lappa</name>
    <name type="common">Greater burdock</name>
    <name type="synonym">Lappa major</name>
    <dbReference type="NCBI Taxonomy" id="4217"/>
    <lineage>
        <taxon>Eukaryota</taxon>
        <taxon>Viridiplantae</taxon>
        <taxon>Streptophyta</taxon>
        <taxon>Embryophyta</taxon>
        <taxon>Tracheophyta</taxon>
        <taxon>Spermatophyta</taxon>
        <taxon>Magnoliopsida</taxon>
        <taxon>eudicotyledons</taxon>
        <taxon>Gunneridae</taxon>
        <taxon>Pentapetalae</taxon>
        <taxon>asterids</taxon>
        <taxon>campanulids</taxon>
        <taxon>Asterales</taxon>
        <taxon>Asteraceae</taxon>
        <taxon>Carduoideae</taxon>
        <taxon>Cardueae</taxon>
        <taxon>Arctiinae</taxon>
        <taxon>Arctium</taxon>
    </lineage>
</organism>
<reference evidence="2" key="1">
    <citation type="journal article" date="2022" name="Mol. Ecol. Resour.">
        <title>The genomes of chicory, endive, great burdock and yacon provide insights into Asteraceae palaeo-polyploidization history and plant inulin production.</title>
        <authorList>
            <person name="Fan W."/>
            <person name="Wang S."/>
            <person name="Wang H."/>
            <person name="Wang A."/>
            <person name="Jiang F."/>
            <person name="Liu H."/>
            <person name="Zhao H."/>
            <person name="Xu D."/>
            <person name="Zhang Y."/>
        </authorList>
    </citation>
    <scope>NUCLEOTIDE SEQUENCE [LARGE SCALE GENOMIC DNA]</scope>
    <source>
        <strain evidence="2">cv. Niubang</strain>
    </source>
</reference>
<evidence type="ECO:0000313" key="1">
    <source>
        <dbReference type="EMBL" id="KAI3691969.1"/>
    </source>
</evidence>
<protein>
    <submittedName>
        <fullName evidence="1">Uncharacterized protein</fullName>
    </submittedName>
</protein>
<reference evidence="1 2" key="2">
    <citation type="journal article" date="2022" name="Mol. Ecol. Resour.">
        <title>The genomes of chicory, endive, great burdock and yacon provide insights into Asteraceae paleo-polyploidization history and plant inulin production.</title>
        <authorList>
            <person name="Fan W."/>
            <person name="Wang S."/>
            <person name="Wang H."/>
            <person name="Wang A."/>
            <person name="Jiang F."/>
            <person name="Liu H."/>
            <person name="Zhao H."/>
            <person name="Xu D."/>
            <person name="Zhang Y."/>
        </authorList>
    </citation>
    <scope>NUCLEOTIDE SEQUENCE [LARGE SCALE GENOMIC DNA]</scope>
    <source>
        <strain evidence="2">cv. Niubang</strain>
    </source>
</reference>
<gene>
    <name evidence="1" type="ORF">L6452_31773</name>
</gene>
<accession>A0ACB8Z2T0</accession>
<keyword evidence="2" id="KW-1185">Reference proteome</keyword>
<sequence>MANNHNYKNDCLNTKSISSSSYSGYKSKPSVTFGLRRNSTGSGGNSAGGHQKDTPGGLLLSMFTINYASVCDSCVFSEEWRWGFIRFRKEIEFGERKPSHLAHRYKRMEMGIYTCGAFKKENRLISLQLPEFSLSGSLWTS</sequence>
<name>A0ACB8Z2T0_ARCLA</name>
<dbReference type="Proteomes" id="UP001055879">
    <property type="component" value="Linkage Group LG11"/>
</dbReference>
<proteinExistence type="predicted"/>
<evidence type="ECO:0000313" key="2">
    <source>
        <dbReference type="Proteomes" id="UP001055879"/>
    </source>
</evidence>